<dbReference type="Proteomes" id="UP000187203">
    <property type="component" value="Unassembled WGS sequence"/>
</dbReference>
<protein>
    <submittedName>
        <fullName evidence="1">Uncharacterized protein</fullName>
    </submittedName>
</protein>
<organism evidence="1 2">
    <name type="scientific">Corchorus olitorius</name>
    <dbReference type="NCBI Taxonomy" id="93759"/>
    <lineage>
        <taxon>Eukaryota</taxon>
        <taxon>Viridiplantae</taxon>
        <taxon>Streptophyta</taxon>
        <taxon>Embryophyta</taxon>
        <taxon>Tracheophyta</taxon>
        <taxon>Spermatophyta</taxon>
        <taxon>Magnoliopsida</taxon>
        <taxon>eudicotyledons</taxon>
        <taxon>Gunneridae</taxon>
        <taxon>Pentapetalae</taxon>
        <taxon>rosids</taxon>
        <taxon>malvids</taxon>
        <taxon>Malvales</taxon>
        <taxon>Malvaceae</taxon>
        <taxon>Grewioideae</taxon>
        <taxon>Apeibeae</taxon>
        <taxon>Corchorus</taxon>
    </lineage>
</organism>
<gene>
    <name evidence="1" type="ORF">COLO4_01653</name>
</gene>
<name>A0A1R3L286_9ROSI</name>
<proteinExistence type="predicted"/>
<accession>A0A1R3L286</accession>
<reference evidence="2" key="1">
    <citation type="submission" date="2013-09" db="EMBL/GenBank/DDBJ databases">
        <title>Corchorus olitorius genome sequencing.</title>
        <authorList>
            <person name="Alam M."/>
            <person name="Haque M.S."/>
            <person name="Islam M.S."/>
            <person name="Emdad E.M."/>
            <person name="Islam M.M."/>
            <person name="Ahmed B."/>
            <person name="Halim A."/>
            <person name="Hossen Q.M.M."/>
            <person name="Hossain M.Z."/>
            <person name="Ahmed R."/>
            <person name="Khan M.M."/>
            <person name="Islam R."/>
            <person name="Rashid M.M."/>
            <person name="Khan S.A."/>
            <person name="Rahman M.S."/>
            <person name="Alam M."/>
            <person name="Yahiya A.S."/>
            <person name="Khan M.S."/>
            <person name="Azam M.S."/>
            <person name="Haque T."/>
            <person name="Lashkar M.Z.H."/>
            <person name="Akhand A.I."/>
            <person name="Morshed G."/>
            <person name="Roy S."/>
            <person name="Uddin K.S."/>
            <person name="Rabeya T."/>
            <person name="Hossain A.S."/>
            <person name="Chowdhury A."/>
            <person name="Snigdha A.R."/>
            <person name="Mortoza M.S."/>
            <person name="Matin S.A."/>
            <person name="Hoque S.M.E."/>
            <person name="Islam M.K."/>
            <person name="Roy D.K."/>
            <person name="Haider R."/>
            <person name="Moosa M.M."/>
            <person name="Elias S.M."/>
            <person name="Hasan A.M."/>
            <person name="Jahan S."/>
            <person name="Shafiuddin M."/>
            <person name="Mahmood N."/>
            <person name="Shommy N.S."/>
        </authorList>
    </citation>
    <scope>NUCLEOTIDE SEQUENCE [LARGE SCALE GENOMIC DNA]</scope>
    <source>
        <strain evidence="2">cv. O-4</strain>
    </source>
</reference>
<dbReference type="AlphaFoldDB" id="A0A1R3L286"/>
<sequence length="376" mass="40190">MGRHVVPHGVHRVVRLVAVEGPVAGVVGNELDGAHLAHGNVGRHLRPARAWLDPAAIGARHFERMAVQMHRVVRHGEVAHADAHAVAQTHGQRVDAGKDAAVPRPHVEVGHLGHARRVGAGVDVVRGEQEDEIAVDAMLRRVFRVHDDKAHHAHRHLHHLVGMRVVHEGAGLLHLELVDEGLAGWNVRLRQAAHAVHAGGQDHAVPVHRGVLGQLVGHEDAHAIAFYAFDRRAGALAVVAPEMARHAGCEFALDGLGHEVELLPAAAHAPRQRPAVERDDGVVGPAVGRRKRRLRGGLRLQRCFGQRGRAGARDHRCAQHGRARATEKLTSGNHVQCPWGEVGAGAAAFASAGGSLPPSAICKSVCAIQYPRSASM</sequence>
<evidence type="ECO:0000313" key="2">
    <source>
        <dbReference type="Proteomes" id="UP000187203"/>
    </source>
</evidence>
<keyword evidence="2" id="KW-1185">Reference proteome</keyword>
<dbReference type="OrthoDB" id="10618903at2759"/>
<comment type="caution">
    <text evidence="1">The sequence shown here is derived from an EMBL/GenBank/DDBJ whole genome shotgun (WGS) entry which is preliminary data.</text>
</comment>
<dbReference type="EMBL" id="AWUE01004248">
    <property type="protein sequence ID" value="OMP13455.1"/>
    <property type="molecule type" value="Genomic_DNA"/>
</dbReference>
<evidence type="ECO:0000313" key="1">
    <source>
        <dbReference type="EMBL" id="OMP13455.1"/>
    </source>
</evidence>